<dbReference type="InterPro" id="IPR029058">
    <property type="entry name" value="AB_hydrolase_fold"/>
</dbReference>
<proteinExistence type="predicted"/>
<dbReference type="EMBL" id="CM003104">
    <property type="protein sequence ID" value="KUI71069.1"/>
    <property type="molecule type" value="Genomic_DNA"/>
</dbReference>
<dbReference type="AlphaFoldDB" id="A0A194VKR5"/>
<dbReference type="OrthoDB" id="426718at2759"/>
<feature type="chain" id="PRO_5008507781" evidence="2">
    <location>
        <begin position="19"/>
        <end position="358"/>
    </location>
</feature>
<dbReference type="PANTHER" id="PTHR46640:SF3">
    <property type="entry name" value="LIPASE LIH1-RELATED"/>
    <property type="match status" value="1"/>
</dbReference>
<reference evidence="4" key="1">
    <citation type="submission" date="2014-12" db="EMBL/GenBank/DDBJ databases">
        <title>Genome Sequence of Valsa Canker Pathogens Uncovers a Specific Adaption of Colonization on Woody Bark.</title>
        <authorList>
            <person name="Yin Z."/>
            <person name="Liu H."/>
            <person name="Gao X."/>
            <person name="Li Z."/>
            <person name="Song N."/>
            <person name="Ke X."/>
            <person name="Dai Q."/>
            <person name="Wu Y."/>
            <person name="Sun Y."/>
            <person name="Xu J.-R."/>
            <person name="Kang Z.K."/>
            <person name="Wang L."/>
            <person name="Huang L."/>
        </authorList>
    </citation>
    <scope>NUCLEOTIDE SEQUENCE [LARGE SCALE GENOMIC DNA]</scope>
    <source>
        <strain evidence="4">03-8</strain>
    </source>
</reference>
<dbReference type="EMBL" id="KN796169">
    <property type="protein sequence ID" value="KUI64455.1"/>
    <property type="molecule type" value="Genomic_DNA"/>
</dbReference>
<evidence type="ECO:0000259" key="3">
    <source>
        <dbReference type="Pfam" id="PF01764"/>
    </source>
</evidence>
<sequence length="358" mass="38831">MRLSVASSLSLASALVAATPLVSEGSLQARDDVNTLTTTGYDDMKYYVQYAASAYCNSNDAVGALVTCEDGCPSVMANGATVVGTLPNTTTLNLEGFVAVDTVREEIVVAFRGSSSLRNWIADLDFIKVSCDYTSDCKVHDGFKDAWDEVSSYCFEYVENAYASYPDYTLVVTGHSLGAAVGTLAAVELRIAGYPCDLYTYGSPRVGNLAFAEFVTAQAGAEYRATHYDDPVPRLPPISAFGYYHTSPEYWLESGPNTDVSYTISEIEICPGYANTSCNAGTDGLDTTAHSYYFQYMGCDTEDDSTFIPFKERRGEGEDGSPLWARDDVSDAELTLRLNNYTAEDIAYTKELGINGLE</sequence>
<feature type="domain" description="Fungal lipase-type" evidence="3">
    <location>
        <begin position="108"/>
        <end position="238"/>
    </location>
</feature>
<dbReference type="GO" id="GO:0006629">
    <property type="term" value="P:lipid metabolic process"/>
    <property type="evidence" value="ECO:0007669"/>
    <property type="project" value="InterPro"/>
</dbReference>
<keyword evidence="6" id="KW-1185">Reference proteome</keyword>
<dbReference type="Gene3D" id="3.40.50.1820">
    <property type="entry name" value="alpha/beta hydrolase"/>
    <property type="match status" value="1"/>
</dbReference>
<keyword evidence="2" id="KW-0732">Signal</keyword>
<gene>
    <name evidence="5" type="ORF">VM1G_07260</name>
    <name evidence="4" type="ORF">VM1G_11255</name>
</gene>
<dbReference type="GO" id="GO:0016787">
    <property type="term" value="F:hydrolase activity"/>
    <property type="evidence" value="ECO:0007669"/>
    <property type="project" value="UniProtKB-KW"/>
</dbReference>
<evidence type="ECO:0000313" key="5">
    <source>
        <dbReference type="EMBL" id="KUI71069.1"/>
    </source>
</evidence>
<dbReference type="SMR" id="A0A194VKR5"/>
<dbReference type="InterPro" id="IPR002921">
    <property type="entry name" value="Fungal_lipase-type"/>
</dbReference>
<keyword evidence="1" id="KW-0378">Hydrolase</keyword>
<dbReference type="Proteomes" id="UP000078559">
    <property type="component" value="Chromosome 7"/>
</dbReference>
<dbReference type="Pfam" id="PF01764">
    <property type="entry name" value="Lipase_3"/>
    <property type="match status" value="1"/>
</dbReference>
<evidence type="ECO:0000313" key="4">
    <source>
        <dbReference type="EMBL" id="KUI64455.1"/>
    </source>
</evidence>
<organism evidence="4">
    <name type="scientific">Cytospora mali</name>
    <name type="common">Apple Valsa canker fungus</name>
    <name type="synonym">Valsa mali</name>
    <dbReference type="NCBI Taxonomy" id="578113"/>
    <lineage>
        <taxon>Eukaryota</taxon>
        <taxon>Fungi</taxon>
        <taxon>Dikarya</taxon>
        <taxon>Ascomycota</taxon>
        <taxon>Pezizomycotina</taxon>
        <taxon>Sordariomycetes</taxon>
        <taxon>Sordariomycetidae</taxon>
        <taxon>Diaporthales</taxon>
        <taxon>Cytosporaceae</taxon>
        <taxon>Cytospora</taxon>
    </lineage>
</organism>
<evidence type="ECO:0000256" key="1">
    <source>
        <dbReference type="ARBA" id="ARBA00022801"/>
    </source>
</evidence>
<dbReference type="SUPFAM" id="SSF53474">
    <property type="entry name" value="alpha/beta-Hydrolases"/>
    <property type="match status" value="1"/>
</dbReference>
<dbReference type="InterPro" id="IPR051299">
    <property type="entry name" value="AB_hydrolase_lip/est"/>
</dbReference>
<feature type="signal peptide" evidence="2">
    <location>
        <begin position="1"/>
        <end position="18"/>
    </location>
</feature>
<dbReference type="CDD" id="cd00519">
    <property type="entry name" value="Lipase_3"/>
    <property type="match status" value="1"/>
</dbReference>
<accession>A0A194VKR5</accession>
<evidence type="ECO:0000256" key="2">
    <source>
        <dbReference type="SAM" id="SignalP"/>
    </source>
</evidence>
<name>A0A194VKR5_CYTMA</name>
<protein>
    <submittedName>
        <fullName evidence="4">Mono-and diacylglycerol lipase</fullName>
    </submittedName>
</protein>
<evidence type="ECO:0000313" key="6">
    <source>
        <dbReference type="Proteomes" id="UP000078559"/>
    </source>
</evidence>
<dbReference type="PANTHER" id="PTHR46640">
    <property type="entry name" value="TRIACYLGLYCEROL LIPASE, PUTATIVE (AFU_ORTHOLOGUE AFUA_6G06510)-RELATED"/>
    <property type="match status" value="1"/>
</dbReference>